<keyword evidence="2" id="KW-1185">Reference proteome</keyword>
<name>A0AAV1RJ47_9ROSI</name>
<gene>
    <name evidence="1" type="ORF">DCAF_LOCUS10390</name>
</gene>
<dbReference type="AlphaFoldDB" id="A0AAV1RJ47"/>
<protein>
    <submittedName>
        <fullName evidence="1">Uncharacterized protein</fullName>
    </submittedName>
</protein>
<accession>A0AAV1RJ47</accession>
<dbReference type="EMBL" id="CAWUPB010000994">
    <property type="protein sequence ID" value="CAK7335398.1"/>
    <property type="molecule type" value="Genomic_DNA"/>
</dbReference>
<organism evidence="1 2">
    <name type="scientific">Dovyalis caffra</name>
    <dbReference type="NCBI Taxonomy" id="77055"/>
    <lineage>
        <taxon>Eukaryota</taxon>
        <taxon>Viridiplantae</taxon>
        <taxon>Streptophyta</taxon>
        <taxon>Embryophyta</taxon>
        <taxon>Tracheophyta</taxon>
        <taxon>Spermatophyta</taxon>
        <taxon>Magnoliopsida</taxon>
        <taxon>eudicotyledons</taxon>
        <taxon>Gunneridae</taxon>
        <taxon>Pentapetalae</taxon>
        <taxon>rosids</taxon>
        <taxon>fabids</taxon>
        <taxon>Malpighiales</taxon>
        <taxon>Salicaceae</taxon>
        <taxon>Flacourtieae</taxon>
        <taxon>Dovyalis</taxon>
    </lineage>
</organism>
<dbReference type="Proteomes" id="UP001314170">
    <property type="component" value="Unassembled WGS sequence"/>
</dbReference>
<evidence type="ECO:0000313" key="2">
    <source>
        <dbReference type="Proteomes" id="UP001314170"/>
    </source>
</evidence>
<reference evidence="1 2" key="1">
    <citation type="submission" date="2024-01" db="EMBL/GenBank/DDBJ databases">
        <authorList>
            <person name="Waweru B."/>
        </authorList>
    </citation>
    <scope>NUCLEOTIDE SEQUENCE [LARGE SCALE GENOMIC DNA]</scope>
</reference>
<sequence length="109" mass="12299">WRVRSTKGEVADRARLIVVDVGLDLDGSRSLVVARLDYARSRRSRPDYRGSRLLETTSSGVRRAIKRCWFVEEELLSQLPIRCGVRLGDESKKLNGNGISVKEGWIGLD</sequence>
<evidence type="ECO:0000313" key="1">
    <source>
        <dbReference type="EMBL" id="CAK7335398.1"/>
    </source>
</evidence>
<proteinExistence type="predicted"/>
<feature type="non-terminal residue" evidence="1">
    <location>
        <position position="1"/>
    </location>
</feature>
<comment type="caution">
    <text evidence="1">The sequence shown here is derived from an EMBL/GenBank/DDBJ whole genome shotgun (WGS) entry which is preliminary data.</text>
</comment>